<evidence type="ECO:0000256" key="1">
    <source>
        <dbReference type="ARBA" id="ARBA00004141"/>
    </source>
</evidence>
<feature type="transmembrane region" description="Helical" evidence="6">
    <location>
        <begin position="384"/>
        <end position="403"/>
    </location>
</feature>
<proteinExistence type="predicted"/>
<keyword evidence="3" id="KW-0133">Cell shape</keyword>
<dbReference type="AlphaFoldDB" id="A0A916JNW0"/>
<feature type="transmembrane region" description="Helical" evidence="6">
    <location>
        <begin position="66"/>
        <end position="85"/>
    </location>
</feature>
<keyword evidence="7" id="KW-0808">Transferase</keyword>
<evidence type="ECO:0000256" key="5">
    <source>
        <dbReference type="ARBA" id="ARBA00023136"/>
    </source>
</evidence>
<dbReference type="KEGG" id="ptan:CRYO30217_02412"/>
<feature type="transmembrane region" description="Helical" evidence="6">
    <location>
        <begin position="289"/>
        <end position="307"/>
    </location>
</feature>
<protein>
    <submittedName>
        <fullName evidence="7">Peptidoglycan glycosyltransferase MrdB</fullName>
        <ecNumber evidence="7">2.4.1.129</ecNumber>
    </submittedName>
</protein>
<dbReference type="NCBIfam" id="NF037961">
    <property type="entry name" value="RodA_shape"/>
    <property type="match status" value="2"/>
</dbReference>
<dbReference type="GO" id="GO:0008360">
    <property type="term" value="P:regulation of cell shape"/>
    <property type="evidence" value="ECO:0007669"/>
    <property type="project" value="UniProtKB-KW"/>
</dbReference>
<dbReference type="GO" id="GO:0032153">
    <property type="term" value="C:cell division site"/>
    <property type="evidence" value="ECO:0007669"/>
    <property type="project" value="TreeGrafter"/>
</dbReference>
<dbReference type="InterPro" id="IPR001182">
    <property type="entry name" value="FtsW/RodA"/>
</dbReference>
<evidence type="ECO:0000256" key="4">
    <source>
        <dbReference type="ARBA" id="ARBA00022989"/>
    </source>
</evidence>
<sequence length="478" mass="54259">MDKWFLVLYLILVVMGFSTVYSAGIGEAPESIFSWSTDHGKQFYWILISFFMGFVILLLEGSFIRNMSYIVYGVVLLMLITVLFMPEIKGAHSWFKIGSFTIQPAEFAKVAAALAVARYLSQTGVKIENFSTKRNVFLLLVVPMALIVLEPDPGTGLVFLSFIFVMYREGLSGNILIMGLFALIIGVLSIYVASFETVEVNNQHYYEVVHADEELFAKMQEKYGSSAMDELYSKTIFSSQEIPEVARPANFFSNNYWFAIVLLLFSGVGFILVRTFVLPRYRKKYYPTLIWGTLFSVLFILSINWAYDNVFQDRHRTRFQIQFGLKEDRLGDGYNIYQALSAIGSGELMGKGYLDGTLSNNKYKHVPEQSTDFIFCSWAEERGFVGSLVLVVVYTFFLLRAIIIAERQRSIFTRIFAYCVASILFFHFMINLGMVIGLAPVIGIPLPFFSKGGSAILGFSALVFILLRLDAERKDVLR</sequence>
<feature type="transmembrane region" description="Helical" evidence="6">
    <location>
        <begin position="415"/>
        <end position="442"/>
    </location>
</feature>
<dbReference type="EC" id="2.4.1.129" evidence="7"/>
<organism evidence="7 8">
    <name type="scientific">Parvicella tangerina</name>
    <dbReference type="NCBI Taxonomy" id="2829795"/>
    <lineage>
        <taxon>Bacteria</taxon>
        <taxon>Pseudomonadati</taxon>
        <taxon>Bacteroidota</taxon>
        <taxon>Flavobacteriia</taxon>
        <taxon>Flavobacteriales</taxon>
        <taxon>Parvicellaceae</taxon>
        <taxon>Parvicella</taxon>
    </lineage>
</organism>
<dbReference type="Proteomes" id="UP000683507">
    <property type="component" value="Chromosome"/>
</dbReference>
<evidence type="ECO:0000256" key="2">
    <source>
        <dbReference type="ARBA" id="ARBA00022692"/>
    </source>
</evidence>
<comment type="subcellular location">
    <subcellularLocation>
        <location evidence="1">Membrane</location>
        <topology evidence="1">Multi-pass membrane protein</topology>
    </subcellularLocation>
</comment>
<dbReference type="Pfam" id="PF01098">
    <property type="entry name" value="FTSW_RODA_SPOVE"/>
    <property type="match status" value="2"/>
</dbReference>
<dbReference type="EMBL" id="OU015584">
    <property type="protein sequence ID" value="CAG5084235.1"/>
    <property type="molecule type" value="Genomic_DNA"/>
</dbReference>
<feature type="transmembrane region" description="Helical" evidence="6">
    <location>
        <begin position="448"/>
        <end position="469"/>
    </location>
</feature>
<keyword evidence="5 6" id="KW-0472">Membrane</keyword>
<evidence type="ECO:0000313" key="7">
    <source>
        <dbReference type="EMBL" id="CAG5084235.1"/>
    </source>
</evidence>
<evidence type="ECO:0000313" key="8">
    <source>
        <dbReference type="Proteomes" id="UP000683507"/>
    </source>
</evidence>
<keyword evidence="4 6" id="KW-1133">Transmembrane helix</keyword>
<accession>A0A916JNW0</accession>
<dbReference type="GO" id="GO:0016757">
    <property type="term" value="F:glycosyltransferase activity"/>
    <property type="evidence" value="ECO:0007669"/>
    <property type="project" value="UniProtKB-KW"/>
</dbReference>
<feature type="transmembrane region" description="Helical" evidence="6">
    <location>
        <begin position="136"/>
        <end position="163"/>
    </location>
</feature>
<evidence type="ECO:0000256" key="3">
    <source>
        <dbReference type="ARBA" id="ARBA00022960"/>
    </source>
</evidence>
<evidence type="ECO:0000256" key="6">
    <source>
        <dbReference type="SAM" id="Phobius"/>
    </source>
</evidence>
<dbReference type="PANTHER" id="PTHR30474:SF1">
    <property type="entry name" value="PEPTIDOGLYCAN GLYCOSYLTRANSFERASE MRDB"/>
    <property type="match status" value="1"/>
</dbReference>
<feature type="transmembrane region" description="Helical" evidence="6">
    <location>
        <begin position="256"/>
        <end position="277"/>
    </location>
</feature>
<keyword evidence="7" id="KW-0328">Glycosyltransferase</keyword>
<dbReference type="GO" id="GO:0015648">
    <property type="term" value="F:lipid-linked peptidoglycan transporter activity"/>
    <property type="evidence" value="ECO:0007669"/>
    <property type="project" value="TreeGrafter"/>
</dbReference>
<name>A0A916JNW0_9FLAO</name>
<keyword evidence="8" id="KW-1185">Reference proteome</keyword>
<feature type="transmembrane region" description="Helical" evidence="6">
    <location>
        <begin position="42"/>
        <end position="59"/>
    </location>
</feature>
<feature type="transmembrane region" description="Helical" evidence="6">
    <location>
        <begin position="175"/>
        <end position="193"/>
    </location>
</feature>
<dbReference type="GO" id="GO:0005886">
    <property type="term" value="C:plasma membrane"/>
    <property type="evidence" value="ECO:0007669"/>
    <property type="project" value="TreeGrafter"/>
</dbReference>
<reference evidence="7" key="1">
    <citation type="submission" date="2021-04" db="EMBL/GenBank/DDBJ databases">
        <authorList>
            <person name="Rodrigo-Torres L."/>
            <person name="Arahal R. D."/>
            <person name="Lucena T."/>
        </authorList>
    </citation>
    <scope>NUCLEOTIDE SEQUENCE</scope>
    <source>
        <strain evidence="7">AS29M-1</strain>
    </source>
</reference>
<dbReference type="GO" id="GO:0051301">
    <property type="term" value="P:cell division"/>
    <property type="evidence" value="ECO:0007669"/>
    <property type="project" value="InterPro"/>
</dbReference>
<dbReference type="PANTHER" id="PTHR30474">
    <property type="entry name" value="CELL CYCLE PROTEIN"/>
    <property type="match status" value="1"/>
</dbReference>
<keyword evidence="2 6" id="KW-0812">Transmembrane</keyword>
<gene>
    <name evidence="7" type="primary">mrdB</name>
    <name evidence="7" type="ORF">CRYO30217_02412</name>
</gene>